<organism evidence="6 7">
    <name type="scientific">Clostridium cellulovorans (strain ATCC 35296 / DSM 3052 / OCM 3 / 743B)</name>
    <dbReference type="NCBI Taxonomy" id="573061"/>
    <lineage>
        <taxon>Bacteria</taxon>
        <taxon>Bacillati</taxon>
        <taxon>Bacillota</taxon>
        <taxon>Clostridia</taxon>
        <taxon>Eubacteriales</taxon>
        <taxon>Clostridiaceae</taxon>
        <taxon>Clostridium</taxon>
    </lineage>
</organism>
<feature type="transmembrane region" description="Helical" evidence="5">
    <location>
        <begin position="12"/>
        <end position="34"/>
    </location>
</feature>
<keyword evidence="2 5" id="KW-0812">Transmembrane</keyword>
<feature type="transmembrane region" description="Helical" evidence="5">
    <location>
        <begin position="54"/>
        <end position="77"/>
    </location>
</feature>
<feature type="transmembrane region" description="Helical" evidence="5">
    <location>
        <begin position="285"/>
        <end position="302"/>
    </location>
</feature>
<dbReference type="Proteomes" id="UP000002730">
    <property type="component" value="Chromosome"/>
</dbReference>
<evidence type="ECO:0000256" key="1">
    <source>
        <dbReference type="ARBA" id="ARBA00022475"/>
    </source>
</evidence>
<dbReference type="GO" id="GO:0005576">
    <property type="term" value="C:extracellular region"/>
    <property type="evidence" value="ECO:0007669"/>
    <property type="project" value="TreeGrafter"/>
</dbReference>
<evidence type="ECO:0000256" key="5">
    <source>
        <dbReference type="HAMAP-Rule" id="MF_01600"/>
    </source>
</evidence>
<evidence type="ECO:0000256" key="4">
    <source>
        <dbReference type="ARBA" id="ARBA00023136"/>
    </source>
</evidence>
<keyword evidence="1 5" id="KW-1003">Cell membrane</keyword>
<dbReference type="STRING" id="573061.Clocel_0010"/>
<proteinExistence type="inferred from homology"/>
<name>D9SML6_CLOC7</name>
<dbReference type="OrthoDB" id="9763654at2"/>
<dbReference type="RefSeq" id="WP_010073091.1">
    <property type="nucleotide sequence ID" value="NC_014393.1"/>
</dbReference>
<evidence type="ECO:0000256" key="2">
    <source>
        <dbReference type="ARBA" id="ARBA00022692"/>
    </source>
</evidence>
<gene>
    <name evidence="6" type="ordered locus">Clocel_0010</name>
</gene>
<feature type="transmembrane region" description="Helical" evidence="5">
    <location>
        <begin position="98"/>
        <end position="120"/>
    </location>
</feature>
<dbReference type="Pfam" id="PF03699">
    <property type="entry name" value="UPF0182"/>
    <property type="match status" value="1"/>
</dbReference>
<keyword evidence="7" id="KW-1185">Reference proteome</keyword>
<evidence type="ECO:0000313" key="6">
    <source>
        <dbReference type="EMBL" id="ADL49801.1"/>
    </source>
</evidence>
<dbReference type="HOGENOM" id="CLU_007733_0_0_9"/>
<accession>D9SML6</accession>
<evidence type="ECO:0000256" key="3">
    <source>
        <dbReference type="ARBA" id="ARBA00022989"/>
    </source>
</evidence>
<dbReference type="AlphaFoldDB" id="D9SML6"/>
<comment type="subcellular location">
    <subcellularLocation>
        <location evidence="5">Cell membrane</location>
        <topology evidence="5">Multi-pass membrane protein</topology>
    </subcellularLocation>
</comment>
<dbReference type="PANTHER" id="PTHR39344">
    <property type="entry name" value="UPF0182 PROTEIN SLL1060"/>
    <property type="match status" value="1"/>
</dbReference>
<dbReference type="HAMAP" id="MF_01600">
    <property type="entry name" value="UPF0182"/>
    <property type="match status" value="1"/>
</dbReference>
<protein>
    <recommendedName>
        <fullName evidence="5">UPF0182 protein Clocel_0010</fullName>
    </recommendedName>
</protein>
<dbReference type="KEGG" id="ccb:Clocel_0010"/>
<feature type="transmembrane region" description="Helical" evidence="5">
    <location>
        <begin position="155"/>
        <end position="177"/>
    </location>
</feature>
<dbReference type="PANTHER" id="PTHR39344:SF1">
    <property type="entry name" value="UPF0182 PROTEIN SLL1060"/>
    <property type="match status" value="1"/>
</dbReference>
<dbReference type="GO" id="GO:0005886">
    <property type="term" value="C:plasma membrane"/>
    <property type="evidence" value="ECO:0007669"/>
    <property type="project" value="UniProtKB-SubCell"/>
</dbReference>
<dbReference type="NCBIfam" id="NF000825">
    <property type="entry name" value="PRK00068.1"/>
    <property type="match status" value="1"/>
</dbReference>
<feature type="transmembrane region" description="Helical" evidence="5">
    <location>
        <begin position="214"/>
        <end position="231"/>
    </location>
</feature>
<comment type="similarity">
    <text evidence="5">Belongs to the UPF0182 family.</text>
</comment>
<feature type="transmembrane region" description="Helical" evidence="5">
    <location>
        <begin position="258"/>
        <end position="278"/>
    </location>
</feature>
<dbReference type="eggNOG" id="COG1615">
    <property type="taxonomic scope" value="Bacteria"/>
</dbReference>
<keyword evidence="4 5" id="KW-0472">Membrane</keyword>
<dbReference type="EMBL" id="CP002160">
    <property type="protein sequence ID" value="ADL49801.1"/>
    <property type="molecule type" value="Genomic_DNA"/>
</dbReference>
<reference evidence="6 7" key="1">
    <citation type="submission" date="2010-08" db="EMBL/GenBank/DDBJ databases">
        <title>Complete sequence of Clostridium cellulovorans 743B.</title>
        <authorList>
            <consortium name="US DOE Joint Genome Institute"/>
            <person name="Lucas S."/>
            <person name="Copeland A."/>
            <person name="Lapidus A."/>
            <person name="Cheng J.-F."/>
            <person name="Bruce D."/>
            <person name="Goodwin L."/>
            <person name="Pitluck S."/>
            <person name="Chertkov O."/>
            <person name="Detter J.C."/>
            <person name="Han C."/>
            <person name="Tapia R."/>
            <person name="Land M."/>
            <person name="Hauser L."/>
            <person name="Chang Y.-J."/>
            <person name="Jeffries C."/>
            <person name="Kyrpides N."/>
            <person name="Ivanova N."/>
            <person name="Mikhailova N."/>
            <person name="Hemme C.L."/>
            <person name="Woyke T."/>
        </authorList>
    </citation>
    <scope>NUCLEOTIDE SEQUENCE [LARGE SCALE GENOMIC DNA]</scope>
    <source>
        <strain evidence="7">ATCC 35296 / DSM 3052 / OCM 3 / 743B</strain>
    </source>
</reference>
<dbReference type="InterPro" id="IPR005372">
    <property type="entry name" value="UPF0182"/>
</dbReference>
<evidence type="ECO:0000313" key="7">
    <source>
        <dbReference type="Proteomes" id="UP000002730"/>
    </source>
</evidence>
<keyword evidence="3 5" id="KW-1133">Transmembrane helix</keyword>
<sequence>MAYKNGVLKKFIVPIVVVFFLLVGFFNSIVNLIVNIQWYEEVKYLAIYFTKLKSLAIVTIPLFFVFFILIFLYYKSIRKSFNKSRSAVDTGSNKRNKLVFLVDAVISFFLSISIGNGFWYEILQFVNSTNFNDTDPIFNKDISFYIFKLPLLKGIYQVLLTTLILLIIATVIFYIAVTAYDRLNKTVNNNVINLNKSNIKIISMEIAQFAGKQLASLAALVLLVTSYGYVLKGYEIVYSSAGVVYGASYTDVTITLNFFRAIAIVSFVAAIVVFMSILRKKIKPIAVSVIAIFVLTAIQPLVSTATESIIVKSNQRNLEKKYIGYNIDYTRKAFDINDIKYEEYDVNRNLTAEDINNNRGIIDNIKINSYKPALEFYNQVQSMKYYYDYNDIDIDRYTVDGKFTQVFLGTRELNPASLTQGTNTWEGKHLLYTHGYGVAMSKVNSITESGKPNFIIKDIPMENKSGIKIENPRIYFGEADSNYVIVNTKSGEVDYPEGGENKLNKYDGNGGIKLSFAKKLLYAAYFGSEKILLSNEITADSKIMFNRTITDRINKIAPFLTYDRDPYMVISEGKLYWIIDGYTTSNRYPMSQPYNNINYIRNSVKVVIDAYNGDTNFYISDEKDPLIQTYKKIYPTLFKDLNTLSKDIISHFKYPEDIFDLQSEVLGKYHVTDPDVFFDGSDLWQVSKDDTDVSNNANEAKNTDYQTLKLPKSNKSEMVVINYFNIRNKNNMSSMLVGRMDGENYGDLVAYRFPSNESIYSPALFQKQFKQDAVISKELSLLNTQGSNVNYGDTVIVPMENSLLYIMPLYIRATGENSIPEVKKIVLSNGEKTVMGDNMEVALGLLFGDIKNTEKTDGTEGKNDSNTGNLTLAKQAKDIYNKMIEAQKSGDWSAYGNYQKQLGEIIEQINK</sequence>